<accession>A0A5N0TLA5</accession>
<feature type="chain" id="PRO_5038799324" description="Nuclear transport factor 2 family protein" evidence="1">
    <location>
        <begin position="24"/>
        <end position="181"/>
    </location>
</feature>
<keyword evidence="3" id="KW-1185">Reference proteome</keyword>
<evidence type="ECO:0000256" key="1">
    <source>
        <dbReference type="SAM" id="SignalP"/>
    </source>
</evidence>
<keyword evidence="1" id="KW-0732">Signal</keyword>
<evidence type="ECO:0008006" key="4">
    <source>
        <dbReference type="Google" id="ProtNLM"/>
    </source>
</evidence>
<dbReference type="AlphaFoldDB" id="A0A5N0TLA5"/>
<dbReference type="Proteomes" id="UP000326838">
    <property type="component" value="Unassembled WGS sequence"/>
</dbReference>
<sequence length="181" mass="19361">MIRARRIRVLVAAFALVTIAATAGCTPSAPTPSPTPSGFADEAEAFAAAEETYRAYVDALNRVDLSDPATFEDVYRWTTGDAYAGERESLSTMHANGWTVTGETVVERFVGSEFLSRDATIRAYVCSNVSGVTVMDASGEPQTAADRPPVFELEVIFVGADEPRTGLLISRSQAVEISRCG</sequence>
<dbReference type="EMBL" id="VYUY01000003">
    <property type="protein sequence ID" value="KAA9135880.1"/>
    <property type="molecule type" value="Genomic_DNA"/>
</dbReference>
<feature type="signal peptide" evidence="1">
    <location>
        <begin position="1"/>
        <end position="23"/>
    </location>
</feature>
<name>A0A5N0TLA5_9MICO</name>
<comment type="caution">
    <text evidence="2">The sequence shown here is derived from an EMBL/GenBank/DDBJ whole genome shotgun (WGS) entry which is preliminary data.</text>
</comment>
<organism evidence="2 3">
    <name type="scientific">Microbacterium caowuchunii</name>
    <dbReference type="NCBI Taxonomy" id="2614638"/>
    <lineage>
        <taxon>Bacteria</taxon>
        <taxon>Bacillati</taxon>
        <taxon>Actinomycetota</taxon>
        <taxon>Actinomycetes</taxon>
        <taxon>Micrococcales</taxon>
        <taxon>Microbacteriaceae</taxon>
        <taxon>Microbacterium</taxon>
    </lineage>
</organism>
<evidence type="ECO:0000313" key="2">
    <source>
        <dbReference type="EMBL" id="KAA9135880.1"/>
    </source>
</evidence>
<dbReference type="RefSeq" id="WP_150891734.1">
    <property type="nucleotide sequence ID" value="NZ_VYUY01000003.1"/>
</dbReference>
<proteinExistence type="predicted"/>
<dbReference type="PROSITE" id="PS51257">
    <property type="entry name" value="PROKAR_LIPOPROTEIN"/>
    <property type="match status" value="1"/>
</dbReference>
<evidence type="ECO:0000313" key="3">
    <source>
        <dbReference type="Proteomes" id="UP000326838"/>
    </source>
</evidence>
<gene>
    <name evidence="2" type="ORF">F6B40_01480</name>
</gene>
<protein>
    <recommendedName>
        <fullName evidence="4">Nuclear transport factor 2 family protein</fullName>
    </recommendedName>
</protein>
<reference evidence="3" key="1">
    <citation type="submission" date="2019-09" db="EMBL/GenBank/DDBJ databases">
        <title>Mumia zhuanghuii sp. nov. isolated from the intestinal contents of plateau pika (Ochotona curzoniae) in the Qinghai-Tibet plateau of China.</title>
        <authorList>
            <person name="Tian Z."/>
        </authorList>
    </citation>
    <scope>NUCLEOTIDE SEQUENCE [LARGE SCALE GENOMIC DNA]</scope>
    <source>
        <strain evidence="3">L-033</strain>
    </source>
</reference>